<feature type="region of interest" description="Disordered" evidence="1">
    <location>
        <begin position="1"/>
        <end position="91"/>
    </location>
</feature>
<proteinExistence type="predicted"/>
<dbReference type="AlphaFoldDB" id="A0A6G1IRT6"/>
<organism evidence="2 3">
    <name type="scientific">Lentithecium fluviatile CBS 122367</name>
    <dbReference type="NCBI Taxonomy" id="1168545"/>
    <lineage>
        <taxon>Eukaryota</taxon>
        <taxon>Fungi</taxon>
        <taxon>Dikarya</taxon>
        <taxon>Ascomycota</taxon>
        <taxon>Pezizomycotina</taxon>
        <taxon>Dothideomycetes</taxon>
        <taxon>Pleosporomycetidae</taxon>
        <taxon>Pleosporales</taxon>
        <taxon>Massarineae</taxon>
        <taxon>Lentitheciaceae</taxon>
        <taxon>Lentithecium</taxon>
    </lineage>
</organism>
<feature type="compositionally biased region" description="Low complexity" evidence="1">
    <location>
        <begin position="60"/>
        <end position="91"/>
    </location>
</feature>
<dbReference type="EMBL" id="MU005594">
    <property type="protein sequence ID" value="KAF2680942.1"/>
    <property type="molecule type" value="Genomic_DNA"/>
</dbReference>
<evidence type="ECO:0000313" key="3">
    <source>
        <dbReference type="Proteomes" id="UP000799291"/>
    </source>
</evidence>
<protein>
    <submittedName>
        <fullName evidence="2">Uncharacterized protein</fullName>
    </submittedName>
</protein>
<feature type="compositionally biased region" description="Polar residues" evidence="1">
    <location>
        <begin position="1"/>
        <end position="14"/>
    </location>
</feature>
<name>A0A6G1IRT6_9PLEO</name>
<sequence length="165" mass="17770">MSQAVATPSATTKPHPSVPRFHLLFHPRRNLLPSSPRITPVRHRSPAALPLRPPIPPRYLNPSSAAKCSPSSKAASGASPPSGVENPARASCASIASSTSMSMKSYEASLHCIPPRKERIPIVLSTIGWIRIIRALSQRYGIRIFGADAACTGQGLISIRNEMRF</sequence>
<keyword evidence="3" id="KW-1185">Reference proteome</keyword>
<evidence type="ECO:0000313" key="2">
    <source>
        <dbReference type="EMBL" id="KAF2680942.1"/>
    </source>
</evidence>
<reference evidence="2" key="1">
    <citation type="journal article" date="2020" name="Stud. Mycol.">
        <title>101 Dothideomycetes genomes: a test case for predicting lifestyles and emergence of pathogens.</title>
        <authorList>
            <person name="Haridas S."/>
            <person name="Albert R."/>
            <person name="Binder M."/>
            <person name="Bloem J."/>
            <person name="Labutti K."/>
            <person name="Salamov A."/>
            <person name="Andreopoulos B."/>
            <person name="Baker S."/>
            <person name="Barry K."/>
            <person name="Bills G."/>
            <person name="Bluhm B."/>
            <person name="Cannon C."/>
            <person name="Castanera R."/>
            <person name="Culley D."/>
            <person name="Daum C."/>
            <person name="Ezra D."/>
            <person name="Gonzalez J."/>
            <person name="Henrissat B."/>
            <person name="Kuo A."/>
            <person name="Liang C."/>
            <person name="Lipzen A."/>
            <person name="Lutzoni F."/>
            <person name="Magnuson J."/>
            <person name="Mondo S."/>
            <person name="Nolan M."/>
            <person name="Ohm R."/>
            <person name="Pangilinan J."/>
            <person name="Park H.-J."/>
            <person name="Ramirez L."/>
            <person name="Alfaro M."/>
            <person name="Sun H."/>
            <person name="Tritt A."/>
            <person name="Yoshinaga Y."/>
            <person name="Zwiers L.-H."/>
            <person name="Turgeon B."/>
            <person name="Goodwin S."/>
            <person name="Spatafora J."/>
            <person name="Crous P."/>
            <person name="Grigoriev I."/>
        </authorList>
    </citation>
    <scope>NUCLEOTIDE SEQUENCE</scope>
    <source>
        <strain evidence="2">CBS 122367</strain>
    </source>
</reference>
<dbReference type="Proteomes" id="UP000799291">
    <property type="component" value="Unassembled WGS sequence"/>
</dbReference>
<evidence type="ECO:0000256" key="1">
    <source>
        <dbReference type="SAM" id="MobiDB-lite"/>
    </source>
</evidence>
<accession>A0A6G1IRT6</accession>
<gene>
    <name evidence="2" type="ORF">K458DRAFT_89745</name>
</gene>